<name>A0ACB8U4I3_9APHY</name>
<comment type="caution">
    <text evidence="1">The sequence shown here is derived from an EMBL/GenBank/DDBJ whole genome shotgun (WGS) entry which is preliminary data.</text>
</comment>
<gene>
    <name evidence="1" type="ORF">BDY19DRAFT_153212</name>
</gene>
<accession>A0ACB8U4I3</accession>
<dbReference type="EMBL" id="MU274912">
    <property type="protein sequence ID" value="KAI0088870.1"/>
    <property type="molecule type" value="Genomic_DNA"/>
</dbReference>
<evidence type="ECO:0000313" key="2">
    <source>
        <dbReference type="Proteomes" id="UP001055072"/>
    </source>
</evidence>
<sequence>MCLAFRQDLSIIQSRIMLVARNAMSLYLLQLLLCSYTVAVNSLHVIRVRRRTPTSWTVFCAVVLAPRPLFRIVQATETQICSRACGGPLRCQSSSQFPLISHPRLWHQRKSFTYNSGDATDTAKTLRCSVSSMYPHRADSRIHLNSRGNRLSSAQSRRAAGVWDCVVKYVDCLLFHLLAVRALTILSPLCRRTPYSLPSSEIAP</sequence>
<proteinExistence type="predicted"/>
<organism evidence="1 2">
    <name type="scientific">Irpex rosettiformis</name>
    <dbReference type="NCBI Taxonomy" id="378272"/>
    <lineage>
        <taxon>Eukaryota</taxon>
        <taxon>Fungi</taxon>
        <taxon>Dikarya</taxon>
        <taxon>Basidiomycota</taxon>
        <taxon>Agaricomycotina</taxon>
        <taxon>Agaricomycetes</taxon>
        <taxon>Polyporales</taxon>
        <taxon>Irpicaceae</taxon>
        <taxon>Irpex</taxon>
    </lineage>
</organism>
<keyword evidence="2" id="KW-1185">Reference proteome</keyword>
<dbReference type="Proteomes" id="UP001055072">
    <property type="component" value="Unassembled WGS sequence"/>
</dbReference>
<protein>
    <submittedName>
        <fullName evidence="1">Uncharacterized protein</fullName>
    </submittedName>
</protein>
<reference evidence="1" key="1">
    <citation type="journal article" date="2021" name="Environ. Microbiol.">
        <title>Gene family expansions and transcriptome signatures uncover fungal adaptations to wood decay.</title>
        <authorList>
            <person name="Hage H."/>
            <person name="Miyauchi S."/>
            <person name="Viragh M."/>
            <person name="Drula E."/>
            <person name="Min B."/>
            <person name="Chaduli D."/>
            <person name="Navarro D."/>
            <person name="Favel A."/>
            <person name="Norest M."/>
            <person name="Lesage-Meessen L."/>
            <person name="Balint B."/>
            <person name="Merenyi Z."/>
            <person name="de Eugenio L."/>
            <person name="Morin E."/>
            <person name="Martinez A.T."/>
            <person name="Baldrian P."/>
            <person name="Stursova M."/>
            <person name="Martinez M.J."/>
            <person name="Novotny C."/>
            <person name="Magnuson J.K."/>
            <person name="Spatafora J.W."/>
            <person name="Maurice S."/>
            <person name="Pangilinan J."/>
            <person name="Andreopoulos W."/>
            <person name="LaButti K."/>
            <person name="Hundley H."/>
            <person name="Na H."/>
            <person name="Kuo A."/>
            <person name="Barry K."/>
            <person name="Lipzen A."/>
            <person name="Henrissat B."/>
            <person name="Riley R."/>
            <person name="Ahrendt S."/>
            <person name="Nagy L.G."/>
            <person name="Grigoriev I.V."/>
            <person name="Martin F."/>
            <person name="Rosso M.N."/>
        </authorList>
    </citation>
    <scope>NUCLEOTIDE SEQUENCE</scope>
    <source>
        <strain evidence="1">CBS 384.51</strain>
    </source>
</reference>
<evidence type="ECO:0000313" key="1">
    <source>
        <dbReference type="EMBL" id="KAI0088870.1"/>
    </source>
</evidence>